<dbReference type="SUPFAM" id="SSF52091">
    <property type="entry name" value="SpoIIaa-like"/>
    <property type="match status" value="1"/>
</dbReference>
<dbReference type="PROSITE" id="PS50801">
    <property type="entry name" value="STAS"/>
    <property type="match status" value="1"/>
</dbReference>
<accession>A0A4R9K6R3</accession>
<protein>
    <submittedName>
        <fullName evidence="2">STAS domain-containing protein</fullName>
    </submittedName>
</protein>
<dbReference type="OrthoDB" id="342945at2"/>
<dbReference type="Gene3D" id="3.30.750.24">
    <property type="entry name" value="STAS domain"/>
    <property type="match status" value="1"/>
</dbReference>
<evidence type="ECO:0000259" key="1">
    <source>
        <dbReference type="PROSITE" id="PS50801"/>
    </source>
</evidence>
<feature type="domain" description="STAS" evidence="1">
    <location>
        <begin position="1"/>
        <end position="101"/>
    </location>
</feature>
<comment type="caution">
    <text evidence="2">The sequence shown here is derived from an EMBL/GenBank/DDBJ whole genome shotgun (WGS) entry which is preliminary data.</text>
</comment>
<evidence type="ECO:0000313" key="2">
    <source>
        <dbReference type="EMBL" id="TGL61979.1"/>
    </source>
</evidence>
<dbReference type="Pfam" id="PF01740">
    <property type="entry name" value="STAS"/>
    <property type="match status" value="1"/>
</dbReference>
<reference evidence="2" key="1">
    <citation type="journal article" date="2019" name="PLoS Negl. Trop. Dis.">
        <title>Revisiting the worldwide diversity of Leptospira species in the environment.</title>
        <authorList>
            <person name="Vincent A.T."/>
            <person name="Schiettekatte O."/>
            <person name="Bourhy P."/>
            <person name="Veyrier F.J."/>
            <person name="Picardeau M."/>
        </authorList>
    </citation>
    <scope>NUCLEOTIDE SEQUENCE [LARGE SCALE GENOMIC DNA]</scope>
    <source>
        <strain evidence="2">201702476</strain>
    </source>
</reference>
<dbReference type="RefSeq" id="WP_135622772.1">
    <property type="nucleotide sequence ID" value="NZ_RQGD01000014.1"/>
</dbReference>
<dbReference type="EMBL" id="RQGD01000014">
    <property type="protein sequence ID" value="TGL61979.1"/>
    <property type="molecule type" value="Genomic_DNA"/>
</dbReference>
<dbReference type="InterPro" id="IPR002645">
    <property type="entry name" value="STAS_dom"/>
</dbReference>
<dbReference type="AlphaFoldDB" id="A0A4R9K6R3"/>
<dbReference type="Proteomes" id="UP000297693">
    <property type="component" value="Unassembled WGS sequence"/>
</dbReference>
<proteinExistence type="predicted"/>
<gene>
    <name evidence="2" type="ORF">EHQ58_05085</name>
</gene>
<dbReference type="InterPro" id="IPR036513">
    <property type="entry name" value="STAS_dom_sf"/>
</dbReference>
<organism evidence="2 3">
    <name type="scientific">Leptospira ognonensis</name>
    <dbReference type="NCBI Taxonomy" id="2484945"/>
    <lineage>
        <taxon>Bacteria</taxon>
        <taxon>Pseudomonadati</taxon>
        <taxon>Spirochaetota</taxon>
        <taxon>Spirochaetia</taxon>
        <taxon>Leptospirales</taxon>
        <taxon>Leptospiraceae</taxon>
        <taxon>Leptospira</taxon>
    </lineage>
</organism>
<name>A0A4R9K6R3_9LEPT</name>
<sequence length="176" mass="19685">MNSLLIHLSGYLSAEMGSELYLKIKETSRNPSLFCLDCSLLSAIDEVGAEYLKKIAVRLAETFSRLAITGCGEGLKESLLLHKLDTLFPIFPSEKEAMTFLESQVFPTQPANESNQTDAKVEIYASGNPEETRFIFCPSCSQKLKFTKVGDHLCPTCQNKFSVNKRGWTSVYERLV</sequence>
<evidence type="ECO:0000313" key="3">
    <source>
        <dbReference type="Proteomes" id="UP000297693"/>
    </source>
</evidence>
<keyword evidence="3" id="KW-1185">Reference proteome</keyword>